<keyword evidence="1" id="KW-0812">Transmembrane</keyword>
<proteinExistence type="predicted"/>
<sequence length="131" mass="13792">MSDTPPLRDRLKADLTSDFSVSASAALAALVALFAFARIDDSTTGGLLLALAIAVFVPYAYERVWPEEYASVPAVVWTISAALITSGLFVGVYQLSVDAGAGEYAPGIAFVVTVVVQYAVAALFMRARQNA</sequence>
<dbReference type="OrthoDB" id="346256at2157"/>
<dbReference type="Proteomes" id="UP000219453">
    <property type="component" value="Unassembled WGS sequence"/>
</dbReference>
<gene>
    <name evidence="2" type="ORF">SAMN06269185_0482</name>
</gene>
<protein>
    <submittedName>
        <fullName evidence="2">Uncharacterized protein</fullName>
    </submittedName>
</protein>
<dbReference type="EMBL" id="OBEJ01000001">
    <property type="protein sequence ID" value="SNZ04203.1"/>
    <property type="molecule type" value="Genomic_DNA"/>
</dbReference>
<name>A0A285N5J0_NATPI</name>
<dbReference type="AlphaFoldDB" id="A0A285N5J0"/>
<feature type="transmembrane region" description="Helical" evidence="1">
    <location>
        <begin position="107"/>
        <end position="125"/>
    </location>
</feature>
<keyword evidence="1" id="KW-0472">Membrane</keyword>
<keyword evidence="1" id="KW-1133">Transmembrane helix</keyword>
<organism evidence="2 3">
    <name type="scientific">Natronoarchaeum philippinense</name>
    <dbReference type="NCBI Taxonomy" id="558529"/>
    <lineage>
        <taxon>Archaea</taxon>
        <taxon>Methanobacteriati</taxon>
        <taxon>Methanobacteriota</taxon>
        <taxon>Stenosarchaea group</taxon>
        <taxon>Halobacteria</taxon>
        <taxon>Halobacteriales</taxon>
        <taxon>Natronoarchaeaceae</taxon>
    </lineage>
</organism>
<evidence type="ECO:0000313" key="3">
    <source>
        <dbReference type="Proteomes" id="UP000219453"/>
    </source>
</evidence>
<reference evidence="2 3" key="1">
    <citation type="submission" date="2017-09" db="EMBL/GenBank/DDBJ databases">
        <authorList>
            <person name="Ehlers B."/>
            <person name="Leendertz F.H."/>
        </authorList>
    </citation>
    <scope>NUCLEOTIDE SEQUENCE [LARGE SCALE GENOMIC DNA]</scope>
    <source>
        <strain evidence="2 3">DSM 27208</strain>
    </source>
</reference>
<dbReference type="RefSeq" id="WP_097007503.1">
    <property type="nucleotide sequence ID" value="NZ_OBEJ01000001.1"/>
</dbReference>
<evidence type="ECO:0000256" key="1">
    <source>
        <dbReference type="SAM" id="Phobius"/>
    </source>
</evidence>
<evidence type="ECO:0000313" key="2">
    <source>
        <dbReference type="EMBL" id="SNZ04203.1"/>
    </source>
</evidence>
<feature type="transmembrane region" description="Helical" evidence="1">
    <location>
        <begin position="74"/>
        <end position="95"/>
    </location>
</feature>
<feature type="transmembrane region" description="Helical" evidence="1">
    <location>
        <begin position="45"/>
        <end position="62"/>
    </location>
</feature>
<feature type="transmembrane region" description="Helical" evidence="1">
    <location>
        <begin position="21"/>
        <end position="39"/>
    </location>
</feature>
<accession>A0A285N5J0</accession>
<keyword evidence="3" id="KW-1185">Reference proteome</keyword>